<dbReference type="RefSeq" id="WP_198497858.1">
    <property type="nucleotide sequence ID" value="NZ_JAXOHQ010000031.1"/>
</dbReference>
<dbReference type="Pfam" id="PF26332">
    <property type="entry name" value="DUF8087"/>
    <property type="match status" value="1"/>
</dbReference>
<proteinExistence type="predicted"/>
<name>A0A7T3X583_AERCA</name>
<evidence type="ECO:0008006" key="2">
    <source>
        <dbReference type="Google" id="ProtNLM"/>
    </source>
</evidence>
<organism evidence="1">
    <name type="scientific">Aeromonas caviae</name>
    <name type="common">Aeromonas punctata</name>
    <dbReference type="NCBI Taxonomy" id="648"/>
    <lineage>
        <taxon>Bacteria</taxon>
        <taxon>Pseudomonadati</taxon>
        <taxon>Pseudomonadota</taxon>
        <taxon>Gammaproteobacteria</taxon>
        <taxon>Aeromonadales</taxon>
        <taxon>Aeromonadaceae</taxon>
        <taxon>Aeromonas</taxon>
    </lineage>
</organism>
<evidence type="ECO:0000313" key="1">
    <source>
        <dbReference type="EMBL" id="QQA62440.1"/>
    </source>
</evidence>
<accession>A0A7T3X583</accession>
<dbReference type="EMBL" id="CP065937">
    <property type="protein sequence ID" value="QQA62440.1"/>
    <property type="molecule type" value="Genomic_DNA"/>
</dbReference>
<dbReference type="InterPro" id="IPR058400">
    <property type="entry name" value="DUF8087"/>
</dbReference>
<reference evidence="1" key="1">
    <citation type="submission" date="2020-12" db="EMBL/GenBank/DDBJ databases">
        <title>GES Beta-lactamases isolated from hospital effluents in Brazil.</title>
        <authorList>
            <person name="Conte D."/>
            <person name="Mesa D."/>
            <person name="Palmeiro J.K."/>
            <person name="Dalla-Costa L.M."/>
        </authorList>
    </citation>
    <scope>NUCLEOTIDE SEQUENCE [LARGE SCALE GENOMIC DNA]</scope>
    <source>
        <strain evidence="1">Aero21</strain>
    </source>
</reference>
<dbReference type="AlphaFoldDB" id="A0A7T3X583"/>
<gene>
    <name evidence="1" type="ORF">JC965_08215</name>
</gene>
<sequence>MKSVPKTGLYLSTKKVKGMRLVVEDVFAEEGDDFYLVNVIDEASKDDFSAMGDEMDGEQWEALVAEYGLVHQG</sequence>
<protein>
    <recommendedName>
        <fullName evidence="2">DUF1292 domain-containing protein</fullName>
    </recommendedName>
</protein>